<gene>
    <name evidence="2" type="ORF">HYN43_025360</name>
</gene>
<dbReference type="PROSITE" id="PS51257">
    <property type="entry name" value="PROKAR_LIPOPROTEIN"/>
    <property type="match status" value="1"/>
</dbReference>
<dbReference type="Proteomes" id="UP000270046">
    <property type="component" value="Chromosome"/>
</dbReference>
<dbReference type="AlphaFoldDB" id="A0A494VVK4"/>
<organism evidence="2 3">
    <name type="scientific">Mucilaginibacter celer</name>
    <dbReference type="NCBI Taxonomy" id="2305508"/>
    <lineage>
        <taxon>Bacteria</taxon>
        <taxon>Pseudomonadati</taxon>
        <taxon>Bacteroidota</taxon>
        <taxon>Sphingobacteriia</taxon>
        <taxon>Sphingobacteriales</taxon>
        <taxon>Sphingobacteriaceae</taxon>
        <taxon>Mucilaginibacter</taxon>
    </lineage>
</organism>
<dbReference type="EMBL" id="CP032869">
    <property type="protein sequence ID" value="AYL98409.1"/>
    <property type="molecule type" value="Genomic_DNA"/>
</dbReference>
<dbReference type="KEGG" id="muh:HYN43_025360"/>
<keyword evidence="1" id="KW-0732">Signal</keyword>
<evidence type="ECO:0000256" key="1">
    <source>
        <dbReference type="SAM" id="SignalP"/>
    </source>
</evidence>
<evidence type="ECO:0008006" key="4">
    <source>
        <dbReference type="Google" id="ProtNLM"/>
    </source>
</evidence>
<sequence>MKKQLLWAALLFAAAFTSCSKNELKSVDASTAGKNQPKPNSVQPTYSYVDLILQPRQAGETYDTYKATWGSADIKLMGTPSWNTVKYPTLQNGVPAFGGAYAAYVGANSVDFNISGEEDIITVTAGSTPFFNFQAFHKDLGTFQDSLESWHKRNDPKPMPDTTSYPLIYNYVKLSYTDPNTPHLITTTGKLIRVTTGSHLAIATINYPLPKAQGSTATYPTFLGGVPHPENHNQFYHIFGTDGKITKINDSDCKSASGTYTATTNQFIFNVNVTIVKNDGTTVTYSGLTVDLS</sequence>
<evidence type="ECO:0000313" key="3">
    <source>
        <dbReference type="Proteomes" id="UP000270046"/>
    </source>
</evidence>
<feature type="signal peptide" evidence="1">
    <location>
        <begin position="1"/>
        <end position="20"/>
    </location>
</feature>
<name>A0A494VVK4_9SPHI</name>
<evidence type="ECO:0000313" key="2">
    <source>
        <dbReference type="EMBL" id="AYL98409.1"/>
    </source>
</evidence>
<proteinExistence type="predicted"/>
<feature type="chain" id="PRO_5019844165" description="Lipoprotein" evidence="1">
    <location>
        <begin position="21"/>
        <end position="293"/>
    </location>
</feature>
<dbReference type="RefSeq" id="WP_119406686.1">
    <property type="nucleotide sequence ID" value="NZ_CP032869.1"/>
</dbReference>
<accession>A0A494VVK4</accession>
<protein>
    <recommendedName>
        <fullName evidence="4">Lipoprotein</fullName>
    </recommendedName>
</protein>
<keyword evidence="3" id="KW-1185">Reference proteome</keyword>
<reference evidence="2 3" key="1">
    <citation type="submission" date="2018-10" db="EMBL/GenBank/DDBJ databases">
        <title>Genome sequencing of Mucilaginibacter sp. HYN0043.</title>
        <authorList>
            <person name="Kim M."/>
            <person name="Yi H."/>
        </authorList>
    </citation>
    <scope>NUCLEOTIDE SEQUENCE [LARGE SCALE GENOMIC DNA]</scope>
    <source>
        <strain evidence="2 3">HYN0043</strain>
    </source>
</reference>
<dbReference type="OrthoDB" id="794880at2"/>